<dbReference type="Pfam" id="PF00535">
    <property type="entry name" value="Glycos_transf_2"/>
    <property type="match status" value="1"/>
</dbReference>
<dbReference type="PANTHER" id="PTHR43685">
    <property type="entry name" value="GLYCOSYLTRANSFERASE"/>
    <property type="match status" value="1"/>
</dbReference>
<dbReference type="InterPro" id="IPR050834">
    <property type="entry name" value="Glycosyltransf_2"/>
</dbReference>
<evidence type="ECO:0000313" key="2">
    <source>
        <dbReference type="EMBL" id="VBB39360.1"/>
    </source>
</evidence>
<dbReference type="InterPro" id="IPR029044">
    <property type="entry name" value="Nucleotide-diphossugar_trans"/>
</dbReference>
<dbReference type="Gene3D" id="3.90.550.10">
    <property type="entry name" value="Spore Coat Polysaccharide Biosynthesis Protein SpsA, Chain A"/>
    <property type="match status" value="1"/>
</dbReference>
<evidence type="ECO:0000259" key="1">
    <source>
        <dbReference type="Pfam" id="PF00535"/>
    </source>
</evidence>
<gene>
    <name evidence="2" type="ORF">TRIP_E190278</name>
</gene>
<dbReference type="AlphaFoldDB" id="A0A652ZU93"/>
<proteinExistence type="predicted"/>
<dbReference type="SUPFAM" id="SSF53448">
    <property type="entry name" value="Nucleotide-diphospho-sugar transferases"/>
    <property type="match status" value="1"/>
</dbReference>
<name>A0A652ZU93_9SPIR</name>
<feature type="domain" description="Glycosyltransferase 2-like" evidence="1">
    <location>
        <begin position="3"/>
        <end position="131"/>
    </location>
</feature>
<accession>A0A652ZU93</accession>
<protein>
    <recommendedName>
        <fullName evidence="1">Glycosyltransferase 2-like domain-containing protein</fullName>
    </recommendedName>
</protein>
<sequence>MISIIIPSWNTPREWLSECLSSILGQTWTDWEVVLVDDASATPLTRQDLPEGGIDHRFRIVRHKNNSGPGIARNTAVGHSQGEYIFTMDSDDVLEPQILKELHGILSEDRSLDCAYTTFRTFGAVDTIWTMPVKTDRDMIVDQWMPGPGVLMRKSFYNRIGGYCEEKIFRNGNEDWDFWMSAADKGFSVSRIEKPLYRYRVSAGSLSNSTTKRTHYKTINFMYERHREFIHSHGMTDRFLYDGYFFSLPHCSFKEIPAVMKGGIRHSKNIGDYTRLLAALSKKIARGCLRG</sequence>
<dbReference type="PANTHER" id="PTHR43685:SF2">
    <property type="entry name" value="GLYCOSYLTRANSFERASE 2-LIKE DOMAIN-CONTAINING PROTEIN"/>
    <property type="match status" value="1"/>
</dbReference>
<organism evidence="2">
    <name type="scientific">uncultured Spirochaetota bacterium</name>
    <dbReference type="NCBI Taxonomy" id="460511"/>
    <lineage>
        <taxon>Bacteria</taxon>
        <taxon>Pseudomonadati</taxon>
        <taxon>Spirochaetota</taxon>
        <taxon>environmental samples</taxon>
    </lineage>
</organism>
<dbReference type="InterPro" id="IPR001173">
    <property type="entry name" value="Glyco_trans_2-like"/>
</dbReference>
<dbReference type="EMBL" id="UPXP01000011">
    <property type="protein sequence ID" value="VBB39360.1"/>
    <property type="molecule type" value="Genomic_DNA"/>
</dbReference>
<reference evidence="2" key="1">
    <citation type="submission" date="2018-07" db="EMBL/GenBank/DDBJ databases">
        <authorList>
            <consortium name="Genoscope - CEA"/>
            <person name="William W."/>
        </authorList>
    </citation>
    <scope>NUCLEOTIDE SEQUENCE</scope>
    <source>
        <strain evidence="2">IK1</strain>
    </source>
</reference>